<reference evidence="1 2" key="1">
    <citation type="journal article" date="2021" name="ISME Commun">
        <title>Automated analysis of genomic sequences facilitates high-throughput and comprehensive description of bacteria.</title>
        <authorList>
            <person name="Hitch T.C.A."/>
        </authorList>
    </citation>
    <scope>NUCLEOTIDE SEQUENCE [LARGE SCALE GENOMIC DNA]</scope>
    <source>
        <strain evidence="1 2">Sanger_31</strain>
    </source>
</reference>
<dbReference type="PANTHER" id="PTHR32329:SF4">
    <property type="entry name" value="ACTIVATOR OF 2-HYDROXYACYL-COA DEHYDRATASE"/>
    <property type="match status" value="1"/>
</dbReference>
<sequence length="421" mass="47699">MAEKEIKHAGSDRVKRSYFDKSRREEYTILIPDMLPIHFKLIMAIYKKYGYNMELLQNCSRNVIDEGLKNTHNDACYPALLVIGQFMDALKSGKYDLEHTALLMSQTGGGCRASNYIHLIRKALSTQFPEVPVLSLNFSGLEKDASIDITPAIAMKLIYAVLYGDMLMLLYNQCKPYEIEKNSTDELLARWQHRLGKLFATPSRYMHTKSIYNAMLKDFAALPRTKEKKPKVGIVGEIYVKYSPLANNHLNDFLLSEGCEPNVPGLLDFVLYCASDAINDEKLYDKKTSRTLMYGIGYDVLYKFQKQQIKVINEQGIFQPPHDFEHLRKCADKYISQGVKMGEGWLITAEMAALAETGTKNIICTQPFGCLPNHIVAKGMSRTIKQAYPDANIVAIDYDPGATKVNQENRIKLMLANAVMD</sequence>
<evidence type="ECO:0000313" key="2">
    <source>
        <dbReference type="Proteomes" id="UP001208131"/>
    </source>
</evidence>
<organism evidence="1 2">
    <name type="scientific">Hominimerdicola aceti</name>
    <dbReference type="NCBI Taxonomy" id="2981726"/>
    <lineage>
        <taxon>Bacteria</taxon>
        <taxon>Bacillati</taxon>
        <taxon>Bacillota</taxon>
        <taxon>Clostridia</taxon>
        <taxon>Eubacteriales</taxon>
        <taxon>Oscillospiraceae</taxon>
        <taxon>Hominimerdicola</taxon>
    </lineage>
</organism>
<gene>
    <name evidence="1" type="ORF">OCV57_09565</name>
</gene>
<evidence type="ECO:0000313" key="1">
    <source>
        <dbReference type="EMBL" id="MCU6706168.1"/>
    </source>
</evidence>
<name>A0AAE3LHT7_9FIRM</name>
<keyword evidence="2" id="KW-1185">Reference proteome</keyword>
<dbReference type="RefSeq" id="WP_022287727.1">
    <property type="nucleotide sequence ID" value="NZ_JAOQJZ010000009.1"/>
</dbReference>
<dbReference type="Proteomes" id="UP001208131">
    <property type="component" value="Unassembled WGS sequence"/>
</dbReference>
<accession>A0AAE3LHT7</accession>
<proteinExistence type="predicted"/>
<dbReference type="AlphaFoldDB" id="A0AAE3LHT7"/>
<protein>
    <submittedName>
        <fullName evidence="1">2-hydroxyacyl-CoA dehydratase</fullName>
    </submittedName>
</protein>
<dbReference type="EMBL" id="JAOQJZ010000009">
    <property type="protein sequence ID" value="MCU6706168.1"/>
    <property type="molecule type" value="Genomic_DNA"/>
</dbReference>
<dbReference type="InterPro" id="IPR051805">
    <property type="entry name" value="Dehydratase_Activator_Redct"/>
</dbReference>
<comment type="caution">
    <text evidence="1">The sequence shown here is derived from an EMBL/GenBank/DDBJ whole genome shotgun (WGS) entry which is preliminary data.</text>
</comment>
<dbReference type="PANTHER" id="PTHR32329">
    <property type="entry name" value="BIFUNCTIONAL PROTEIN [INCLUDES 2-HYDROXYACYL-COA DEHYDRATASE (N-TER) AND ITS ACTIVATOR DOMAIN (C_TERM)-RELATED"/>
    <property type="match status" value="1"/>
</dbReference>